<proteinExistence type="inferred from homology"/>
<dbReference type="PANTHER" id="PTHR30069">
    <property type="entry name" value="TONB-DEPENDENT OUTER MEMBRANE RECEPTOR"/>
    <property type="match status" value="1"/>
</dbReference>
<reference evidence="17" key="1">
    <citation type="submission" date="2019-02" db="EMBL/GenBank/DDBJ databases">
        <title>Draft genome sequence of Muricauda sp. 176CP4-71.</title>
        <authorList>
            <person name="Park J.-S."/>
        </authorList>
    </citation>
    <scope>NUCLEOTIDE SEQUENCE [LARGE SCALE GENOMIC DNA]</scope>
    <source>
        <strain evidence="17">176GS2-150</strain>
    </source>
</reference>
<evidence type="ECO:0000256" key="8">
    <source>
        <dbReference type="ARBA" id="ARBA00023136"/>
    </source>
</evidence>
<dbReference type="Proteomes" id="UP000292544">
    <property type="component" value="Unassembled WGS sequence"/>
</dbReference>
<evidence type="ECO:0000256" key="11">
    <source>
        <dbReference type="PROSITE-ProRule" id="PRU10144"/>
    </source>
</evidence>
<dbReference type="Pfam" id="PF00593">
    <property type="entry name" value="TonB_dep_Rec_b-barrel"/>
    <property type="match status" value="1"/>
</dbReference>
<evidence type="ECO:0000256" key="1">
    <source>
        <dbReference type="ARBA" id="ARBA00004571"/>
    </source>
</evidence>
<feature type="signal peptide" evidence="13">
    <location>
        <begin position="1"/>
        <end position="23"/>
    </location>
</feature>
<keyword evidence="6 13" id="KW-0732">Signal</keyword>
<keyword evidence="17" id="KW-1185">Reference proteome</keyword>
<gene>
    <name evidence="16" type="ORF">EXY25_15990</name>
</gene>
<evidence type="ECO:0000259" key="15">
    <source>
        <dbReference type="Pfam" id="PF07715"/>
    </source>
</evidence>
<dbReference type="SUPFAM" id="SSF56935">
    <property type="entry name" value="Porins"/>
    <property type="match status" value="1"/>
</dbReference>
<dbReference type="CDD" id="cd01347">
    <property type="entry name" value="ligand_gated_channel"/>
    <property type="match status" value="1"/>
</dbReference>
<dbReference type="InterPro" id="IPR037066">
    <property type="entry name" value="Plug_dom_sf"/>
</dbReference>
<keyword evidence="8 10" id="KW-0472">Membrane</keyword>
<evidence type="ECO:0000256" key="2">
    <source>
        <dbReference type="ARBA" id="ARBA00009810"/>
    </source>
</evidence>
<protein>
    <submittedName>
        <fullName evidence="16">TonB-dependent hemoglobin/transferrin/lactoferrin family receptor</fullName>
    </submittedName>
</protein>
<dbReference type="Gene3D" id="2.40.170.20">
    <property type="entry name" value="TonB-dependent receptor, beta-barrel domain"/>
    <property type="match status" value="1"/>
</dbReference>
<evidence type="ECO:0000256" key="12">
    <source>
        <dbReference type="RuleBase" id="RU003357"/>
    </source>
</evidence>
<accession>A0ABY1WLL7</accession>
<keyword evidence="9 10" id="KW-0998">Cell outer membrane</keyword>
<keyword evidence="3 10" id="KW-0813">Transport</keyword>
<feature type="domain" description="TonB-dependent receptor-like beta-barrel" evidence="14">
    <location>
        <begin position="241"/>
        <end position="654"/>
    </location>
</feature>
<dbReference type="Gene3D" id="2.170.130.10">
    <property type="entry name" value="TonB-dependent receptor, plug domain"/>
    <property type="match status" value="1"/>
</dbReference>
<feature type="short sequence motif" description="TonB C-terminal box" evidence="11">
    <location>
        <begin position="664"/>
        <end position="681"/>
    </location>
</feature>
<evidence type="ECO:0000259" key="14">
    <source>
        <dbReference type="Pfam" id="PF00593"/>
    </source>
</evidence>
<dbReference type="EMBL" id="SHLY01000007">
    <property type="protein sequence ID" value="TAA41741.1"/>
    <property type="molecule type" value="Genomic_DNA"/>
</dbReference>
<dbReference type="NCBIfam" id="TIGR01786">
    <property type="entry name" value="TonB-hemlactrns"/>
    <property type="match status" value="1"/>
</dbReference>
<evidence type="ECO:0000256" key="6">
    <source>
        <dbReference type="ARBA" id="ARBA00022729"/>
    </source>
</evidence>
<dbReference type="PANTHER" id="PTHR30069:SF41">
    <property type="entry name" value="HEME_HEMOPEXIN UTILIZATION PROTEIN C"/>
    <property type="match status" value="1"/>
</dbReference>
<comment type="similarity">
    <text evidence="2 10 12">Belongs to the TonB-dependent receptor family.</text>
</comment>
<evidence type="ECO:0000256" key="10">
    <source>
        <dbReference type="PROSITE-ProRule" id="PRU01360"/>
    </source>
</evidence>
<dbReference type="InterPro" id="IPR039426">
    <property type="entry name" value="TonB-dep_rcpt-like"/>
</dbReference>
<dbReference type="InterPro" id="IPR000531">
    <property type="entry name" value="Beta-barrel_TonB"/>
</dbReference>
<keyword evidence="7 12" id="KW-0798">TonB box</keyword>
<keyword evidence="16" id="KW-0675">Receptor</keyword>
<dbReference type="InterPro" id="IPR036942">
    <property type="entry name" value="Beta-barrel_TonB_sf"/>
</dbReference>
<dbReference type="PROSITE" id="PS01156">
    <property type="entry name" value="TONB_DEPENDENT_REC_2"/>
    <property type="match status" value="1"/>
</dbReference>
<dbReference type="InterPro" id="IPR012910">
    <property type="entry name" value="Plug_dom"/>
</dbReference>
<comment type="caution">
    <text evidence="16">The sequence shown here is derived from an EMBL/GenBank/DDBJ whole genome shotgun (WGS) entry which is preliminary data.</text>
</comment>
<keyword evidence="5 10" id="KW-0812">Transmembrane</keyword>
<dbReference type="InterPro" id="IPR010917">
    <property type="entry name" value="TonB_rcpt_CS"/>
</dbReference>
<evidence type="ECO:0000256" key="3">
    <source>
        <dbReference type="ARBA" id="ARBA00022448"/>
    </source>
</evidence>
<dbReference type="Pfam" id="PF07715">
    <property type="entry name" value="Plug"/>
    <property type="match status" value="1"/>
</dbReference>
<evidence type="ECO:0000256" key="13">
    <source>
        <dbReference type="SAM" id="SignalP"/>
    </source>
</evidence>
<sequence>MQLKPLAILIGSMFSASSFTATAADEQQNDGLLEIKPVVVSATRMAQEVDEVSRPIAVVEKEEIDTIQPQSVAQVLKNEPNISVSGGPRANNQSVNIRGLTGNKVLQTVDGVRQVFESGHRPSYFLDPELLQSVEAIKGPSSSLWGSGAVGGVVAQNTVSAGDLLTAEQDLGGFVKQGFNWNNDQSTTTGALAGRTDSLDWLLSGYYRDSNDIELGSGESLAGSASRDKGVLAKTEWQIDDAQSLAFNLRTANSSGNVPSNGSADFNGTSNFLINRDQDTTNLSADYRIDTDSPLINAQVMAYWNNVEMDEYRISDGRSDSTDLDVYGLNLNNLSLISVEGFGDIALLYGVDGYREEFSASRQGDDRPTPPEADTDVWGGFVQANIPFAESWQLEVGGRYDYFSTEAKNLGQDRSDNDFSPSAALIWQTTNWLQLTLRHDRAFRAPSSEEMYSTGTHFCMGPGFCNTFVPNPDLKAEQAANTELMAQMNFAGVFTGADSLNITTSIFENKVDDFIEQIVTDPSFAPPFPDPGTTTWVNVDEATIKGFEIAADYRLDSFKLGLAYGIVRGEDDNSSDDLTNIPADTFNADISYGFWADQITTGVRLTHAREQDKTQYDGNSDGTTYGSYTVGDIYASWTPSSIKALKIDLTLNNVTDKDYRQAWSELDEAGREVILSTKYSF</sequence>
<comment type="subcellular location">
    <subcellularLocation>
        <location evidence="1 10">Cell outer membrane</location>
        <topology evidence="1 10">Multi-pass membrane protein</topology>
    </subcellularLocation>
</comment>
<feature type="chain" id="PRO_5047507763" evidence="13">
    <location>
        <begin position="24"/>
        <end position="681"/>
    </location>
</feature>
<evidence type="ECO:0000256" key="4">
    <source>
        <dbReference type="ARBA" id="ARBA00022452"/>
    </source>
</evidence>
<dbReference type="InterPro" id="IPR010949">
    <property type="entry name" value="TonB_Hb/transfer/lactofer_rcpt"/>
</dbReference>
<dbReference type="PROSITE" id="PS52016">
    <property type="entry name" value="TONB_DEPENDENT_REC_3"/>
    <property type="match status" value="1"/>
</dbReference>
<dbReference type="NCBIfam" id="TIGR01785">
    <property type="entry name" value="TonB-hemin"/>
    <property type="match status" value="1"/>
</dbReference>
<name>A0ABY1WLL7_9GAMM</name>
<evidence type="ECO:0000256" key="9">
    <source>
        <dbReference type="ARBA" id="ARBA00023237"/>
    </source>
</evidence>
<evidence type="ECO:0000256" key="7">
    <source>
        <dbReference type="ARBA" id="ARBA00023077"/>
    </source>
</evidence>
<keyword evidence="4 10" id="KW-1134">Transmembrane beta strand</keyword>
<evidence type="ECO:0000256" key="5">
    <source>
        <dbReference type="ARBA" id="ARBA00022692"/>
    </source>
</evidence>
<evidence type="ECO:0000313" key="17">
    <source>
        <dbReference type="Proteomes" id="UP000292544"/>
    </source>
</evidence>
<dbReference type="InterPro" id="IPR011276">
    <property type="entry name" value="TonB_haem/Hb_rcpt"/>
</dbReference>
<dbReference type="RefSeq" id="WP_130567646.1">
    <property type="nucleotide sequence ID" value="NZ_SHLY01000007.1"/>
</dbReference>
<feature type="domain" description="TonB-dependent receptor plug" evidence="15">
    <location>
        <begin position="50"/>
        <end position="153"/>
    </location>
</feature>
<evidence type="ECO:0000313" key="16">
    <source>
        <dbReference type="EMBL" id="TAA41741.1"/>
    </source>
</evidence>
<organism evidence="16 17">
    <name type="scientific">Corallincola spongiicola</name>
    <dbReference type="NCBI Taxonomy" id="2520508"/>
    <lineage>
        <taxon>Bacteria</taxon>
        <taxon>Pseudomonadati</taxon>
        <taxon>Pseudomonadota</taxon>
        <taxon>Gammaproteobacteria</taxon>
        <taxon>Alteromonadales</taxon>
        <taxon>Psychromonadaceae</taxon>
        <taxon>Corallincola</taxon>
    </lineage>
</organism>